<evidence type="ECO:0000256" key="5">
    <source>
        <dbReference type="HAMAP-Rule" id="MF_01328"/>
    </source>
</evidence>
<dbReference type="SUPFAM" id="SSF52166">
    <property type="entry name" value="Ribosomal protein L4"/>
    <property type="match status" value="1"/>
</dbReference>
<keyword evidence="3 5" id="KW-0687">Ribonucleoprotein</keyword>
<feature type="region of interest" description="Disordered" evidence="6">
    <location>
        <begin position="50"/>
        <end position="89"/>
    </location>
</feature>
<dbReference type="GO" id="GO:0019843">
    <property type="term" value="F:rRNA binding"/>
    <property type="evidence" value="ECO:0007669"/>
    <property type="project" value="UniProtKB-UniRule"/>
</dbReference>
<sequence length="210" mass="23228">MISLPIYNQQGSEVGTYEFDPAELAAGVNKQLLHDVVVMYEANRRVGTSATKSRGMVSGSTKKMYRQKGTGNARAGSKRSPIRRGGGHTFAKTTRDWSYRLPKKAIRLATRMALLSKFEDEQVRLVDDIQFDSPKTKSVVTMLSGLGLDPSKTLVTTQDYNVNFWKSARNIAGLRVSPAAGLNAYDLLHQRMLVVTKSALDSLRSVESEK</sequence>
<reference evidence="7 8" key="1">
    <citation type="submission" date="2019-02" db="EMBL/GenBank/DDBJ databases">
        <title>Deep-cultivation of Planctomycetes and their phenomic and genomic characterization uncovers novel biology.</title>
        <authorList>
            <person name="Wiegand S."/>
            <person name="Jogler M."/>
            <person name="Boedeker C."/>
            <person name="Pinto D."/>
            <person name="Vollmers J."/>
            <person name="Rivas-Marin E."/>
            <person name="Kohn T."/>
            <person name="Peeters S.H."/>
            <person name="Heuer A."/>
            <person name="Rast P."/>
            <person name="Oberbeckmann S."/>
            <person name="Bunk B."/>
            <person name="Jeske O."/>
            <person name="Meyerdierks A."/>
            <person name="Storesund J.E."/>
            <person name="Kallscheuer N."/>
            <person name="Luecker S."/>
            <person name="Lage O.M."/>
            <person name="Pohl T."/>
            <person name="Merkel B.J."/>
            <person name="Hornburger P."/>
            <person name="Mueller R.-W."/>
            <person name="Bruemmer F."/>
            <person name="Labrenz M."/>
            <person name="Spormann A.M."/>
            <person name="Op Den Camp H."/>
            <person name="Overmann J."/>
            <person name="Amann R."/>
            <person name="Jetten M.S.M."/>
            <person name="Mascher T."/>
            <person name="Medema M.H."/>
            <person name="Devos D.P."/>
            <person name="Kaster A.-K."/>
            <person name="Ovreas L."/>
            <person name="Rohde M."/>
            <person name="Galperin M.Y."/>
            <person name="Jogler C."/>
        </authorList>
    </citation>
    <scope>NUCLEOTIDE SEQUENCE [LARGE SCALE GENOMIC DNA]</scope>
    <source>
        <strain evidence="7 8">Pan54</strain>
    </source>
</reference>
<protein>
    <recommendedName>
        <fullName evidence="4 5">Large ribosomal subunit protein uL4</fullName>
    </recommendedName>
</protein>
<dbReference type="GO" id="GO:1990904">
    <property type="term" value="C:ribonucleoprotein complex"/>
    <property type="evidence" value="ECO:0007669"/>
    <property type="project" value="UniProtKB-KW"/>
</dbReference>
<dbReference type="PANTHER" id="PTHR10746">
    <property type="entry name" value="50S RIBOSOMAL PROTEIN L4"/>
    <property type="match status" value="1"/>
</dbReference>
<proteinExistence type="inferred from homology"/>
<comment type="similarity">
    <text evidence="1 5">Belongs to the universal ribosomal protein uL4 family.</text>
</comment>
<dbReference type="PANTHER" id="PTHR10746:SF6">
    <property type="entry name" value="LARGE RIBOSOMAL SUBUNIT PROTEIN UL4M"/>
    <property type="match status" value="1"/>
</dbReference>
<dbReference type="Pfam" id="PF00573">
    <property type="entry name" value="Ribosomal_L4"/>
    <property type="match status" value="1"/>
</dbReference>
<evidence type="ECO:0000313" key="7">
    <source>
        <dbReference type="EMBL" id="TWT63094.1"/>
    </source>
</evidence>
<evidence type="ECO:0000313" key="8">
    <source>
        <dbReference type="Proteomes" id="UP000316095"/>
    </source>
</evidence>
<dbReference type="NCBIfam" id="TIGR03953">
    <property type="entry name" value="rplD_bact"/>
    <property type="match status" value="1"/>
</dbReference>
<comment type="caution">
    <text evidence="7">The sequence shown here is derived from an EMBL/GenBank/DDBJ whole genome shotgun (WGS) entry which is preliminary data.</text>
</comment>
<dbReference type="OrthoDB" id="9803201at2"/>
<organism evidence="7 8">
    <name type="scientific">Rubinisphaera italica</name>
    <dbReference type="NCBI Taxonomy" id="2527969"/>
    <lineage>
        <taxon>Bacteria</taxon>
        <taxon>Pseudomonadati</taxon>
        <taxon>Planctomycetota</taxon>
        <taxon>Planctomycetia</taxon>
        <taxon>Planctomycetales</taxon>
        <taxon>Planctomycetaceae</taxon>
        <taxon>Rubinisphaera</taxon>
    </lineage>
</organism>
<dbReference type="Gene3D" id="3.40.1370.10">
    <property type="match status" value="1"/>
</dbReference>
<gene>
    <name evidence="5 7" type="primary">rplD</name>
    <name evidence="7" type="ORF">Pan54_38450</name>
</gene>
<evidence type="ECO:0000256" key="4">
    <source>
        <dbReference type="ARBA" id="ARBA00035244"/>
    </source>
</evidence>
<comment type="function">
    <text evidence="5">Forms part of the polypeptide exit tunnel.</text>
</comment>
<evidence type="ECO:0000256" key="3">
    <source>
        <dbReference type="ARBA" id="ARBA00023274"/>
    </source>
</evidence>
<dbReference type="Proteomes" id="UP000316095">
    <property type="component" value="Unassembled WGS sequence"/>
</dbReference>
<keyword evidence="2 5" id="KW-0689">Ribosomal protein</keyword>
<feature type="compositionally biased region" description="Basic residues" evidence="6">
    <location>
        <begin position="76"/>
        <end position="86"/>
    </location>
</feature>
<name>A0A5C5XJS8_9PLAN</name>
<dbReference type="RefSeq" id="WP_146504881.1">
    <property type="nucleotide sequence ID" value="NZ_SJPG01000001.1"/>
</dbReference>
<dbReference type="HAMAP" id="MF_01328_B">
    <property type="entry name" value="Ribosomal_uL4_B"/>
    <property type="match status" value="1"/>
</dbReference>
<keyword evidence="5" id="KW-0694">RNA-binding</keyword>
<dbReference type="EMBL" id="SJPG01000001">
    <property type="protein sequence ID" value="TWT63094.1"/>
    <property type="molecule type" value="Genomic_DNA"/>
</dbReference>
<dbReference type="GO" id="GO:0005840">
    <property type="term" value="C:ribosome"/>
    <property type="evidence" value="ECO:0007669"/>
    <property type="project" value="UniProtKB-KW"/>
</dbReference>
<comment type="function">
    <text evidence="5">One of the primary rRNA binding proteins, this protein initially binds near the 5'-end of the 23S rRNA. It is important during the early stages of 50S assembly. It makes multiple contacts with different domains of the 23S rRNA in the assembled 50S subunit and ribosome.</text>
</comment>
<dbReference type="InterPro" id="IPR002136">
    <property type="entry name" value="Ribosomal_uL4"/>
</dbReference>
<dbReference type="AlphaFoldDB" id="A0A5C5XJS8"/>
<dbReference type="GO" id="GO:0006412">
    <property type="term" value="P:translation"/>
    <property type="evidence" value="ECO:0007669"/>
    <property type="project" value="UniProtKB-UniRule"/>
</dbReference>
<keyword evidence="8" id="KW-1185">Reference proteome</keyword>
<dbReference type="GO" id="GO:0003735">
    <property type="term" value="F:structural constituent of ribosome"/>
    <property type="evidence" value="ECO:0007669"/>
    <property type="project" value="InterPro"/>
</dbReference>
<comment type="subunit">
    <text evidence="5">Part of the 50S ribosomal subunit.</text>
</comment>
<evidence type="ECO:0000256" key="2">
    <source>
        <dbReference type="ARBA" id="ARBA00022980"/>
    </source>
</evidence>
<accession>A0A5C5XJS8</accession>
<evidence type="ECO:0000256" key="1">
    <source>
        <dbReference type="ARBA" id="ARBA00010528"/>
    </source>
</evidence>
<evidence type="ECO:0000256" key="6">
    <source>
        <dbReference type="SAM" id="MobiDB-lite"/>
    </source>
</evidence>
<dbReference type="InterPro" id="IPR023574">
    <property type="entry name" value="Ribosomal_uL4_dom_sf"/>
</dbReference>
<keyword evidence="5" id="KW-0699">rRNA-binding</keyword>
<dbReference type="InterPro" id="IPR013005">
    <property type="entry name" value="Ribosomal_uL4-like"/>
</dbReference>